<dbReference type="GO" id="GO:0016301">
    <property type="term" value="F:kinase activity"/>
    <property type="evidence" value="ECO:0007669"/>
    <property type="project" value="UniProtKB-KW"/>
</dbReference>
<dbReference type="EMBL" id="JBHUML010000005">
    <property type="protein sequence ID" value="MFD2706788.1"/>
    <property type="molecule type" value="Genomic_DNA"/>
</dbReference>
<protein>
    <submittedName>
        <fullName evidence="9">Four-carbon acid sugar kinase family protein</fullName>
        <ecNumber evidence="9">2.7.1.-</ecNumber>
    </submittedName>
</protein>
<keyword evidence="5" id="KW-0067">ATP-binding</keyword>
<evidence type="ECO:0000313" key="10">
    <source>
        <dbReference type="Proteomes" id="UP001597520"/>
    </source>
</evidence>
<comment type="similarity">
    <text evidence="1">Belongs to the four-carbon acid sugar kinase family.</text>
</comment>
<dbReference type="Proteomes" id="UP001597520">
    <property type="component" value="Unassembled WGS sequence"/>
</dbReference>
<keyword evidence="3" id="KW-0547">Nucleotide-binding</keyword>
<evidence type="ECO:0000256" key="6">
    <source>
        <dbReference type="ARBA" id="ARBA00023277"/>
    </source>
</evidence>
<keyword evidence="10" id="KW-1185">Reference proteome</keyword>
<accession>A0ABW5T460</accession>
<evidence type="ECO:0000256" key="1">
    <source>
        <dbReference type="ARBA" id="ARBA00005715"/>
    </source>
</evidence>
<dbReference type="SUPFAM" id="SSF142764">
    <property type="entry name" value="YgbK-like"/>
    <property type="match status" value="1"/>
</dbReference>
<keyword evidence="4 9" id="KW-0418">Kinase</keyword>
<dbReference type="InterPro" id="IPR037051">
    <property type="entry name" value="4-carb_acid_sugar_kinase_N_sf"/>
</dbReference>
<evidence type="ECO:0000256" key="2">
    <source>
        <dbReference type="ARBA" id="ARBA00022679"/>
    </source>
</evidence>
<name>A0ABW5T460_9BACI</name>
<evidence type="ECO:0000259" key="8">
    <source>
        <dbReference type="Pfam" id="PF17042"/>
    </source>
</evidence>
<dbReference type="InterPro" id="IPR042213">
    <property type="entry name" value="NBD_C_sf"/>
</dbReference>
<evidence type="ECO:0000256" key="3">
    <source>
        <dbReference type="ARBA" id="ARBA00022741"/>
    </source>
</evidence>
<dbReference type="Pfam" id="PF07005">
    <property type="entry name" value="SBD_N"/>
    <property type="match status" value="1"/>
</dbReference>
<reference evidence="10" key="1">
    <citation type="journal article" date="2019" name="Int. J. Syst. Evol. Microbiol.">
        <title>The Global Catalogue of Microorganisms (GCM) 10K type strain sequencing project: providing services to taxonomists for standard genome sequencing and annotation.</title>
        <authorList>
            <consortium name="The Broad Institute Genomics Platform"/>
            <consortium name="The Broad Institute Genome Sequencing Center for Infectious Disease"/>
            <person name="Wu L."/>
            <person name="Ma J."/>
        </authorList>
    </citation>
    <scope>NUCLEOTIDE SEQUENCE [LARGE SCALE GENOMIC DNA]</scope>
    <source>
        <strain evidence="10">KCTC 33792</strain>
    </source>
</reference>
<organism evidence="9 10">
    <name type="scientific">Salibacterium lacus</name>
    <dbReference type="NCBI Taxonomy" id="1898109"/>
    <lineage>
        <taxon>Bacteria</taxon>
        <taxon>Bacillati</taxon>
        <taxon>Bacillota</taxon>
        <taxon>Bacilli</taxon>
        <taxon>Bacillales</taxon>
        <taxon>Bacillaceae</taxon>
    </lineage>
</organism>
<dbReference type="RefSeq" id="WP_380714088.1">
    <property type="nucleotide sequence ID" value="NZ_JBHUML010000005.1"/>
</dbReference>
<dbReference type="Gene3D" id="3.40.980.20">
    <property type="entry name" value="Four-carbon acid sugar kinase, nucleotide binding domain"/>
    <property type="match status" value="1"/>
</dbReference>
<dbReference type="InterPro" id="IPR031475">
    <property type="entry name" value="NBD_C"/>
</dbReference>
<feature type="domain" description="Four-carbon acid sugar kinase N-terminal" evidence="7">
    <location>
        <begin position="3"/>
        <end position="225"/>
    </location>
</feature>
<comment type="caution">
    <text evidence="9">The sequence shown here is derived from an EMBL/GenBank/DDBJ whole genome shotgun (WGS) entry which is preliminary data.</text>
</comment>
<dbReference type="InterPro" id="IPR010737">
    <property type="entry name" value="4-carb_acid_sugar_kinase_N"/>
</dbReference>
<evidence type="ECO:0000256" key="4">
    <source>
        <dbReference type="ARBA" id="ARBA00022777"/>
    </source>
</evidence>
<gene>
    <name evidence="9" type="ORF">ACFSUB_15095</name>
</gene>
<keyword evidence="2 9" id="KW-0808">Transferase</keyword>
<evidence type="ECO:0000259" key="7">
    <source>
        <dbReference type="Pfam" id="PF07005"/>
    </source>
</evidence>
<proteinExistence type="inferred from homology"/>
<dbReference type="EC" id="2.7.1.-" evidence="9"/>
<evidence type="ECO:0000256" key="5">
    <source>
        <dbReference type="ARBA" id="ARBA00022840"/>
    </source>
</evidence>
<dbReference type="Pfam" id="PF17042">
    <property type="entry name" value="NBD_C"/>
    <property type="match status" value="1"/>
</dbReference>
<keyword evidence="6" id="KW-0119">Carbohydrate metabolism</keyword>
<dbReference type="Gene3D" id="3.40.50.10840">
    <property type="entry name" value="Putative sugar-binding, N-terminal domain"/>
    <property type="match status" value="1"/>
</dbReference>
<feature type="domain" description="Four-carbon acid sugar kinase nucleotide binding" evidence="8">
    <location>
        <begin position="244"/>
        <end position="416"/>
    </location>
</feature>
<sequence>MKIGMIADDLTGANASGVRLSKQGFRTSTIMYSAGIPEEPYDAIIMDTDSRYMEENRAKHRVEAALAELDTWGAEVLSKRMDSTLRGNVGAEIDTILQQKNNAVAVIAPSFPDSSRIVSGGYMLVENVALENTDVAADPVKPLTQSWVPGIIANQSDYKVDSIYLDDLLKSAEHATKVLTDKINNGARIICCDAVSNKDIETIAGAMKNIDGPFLFPVDPGPLTANYVKQLSHEKYQEKNPVLAFVGSATALTGRQLEYVTEKMGAQVIHADAEMLASYTDTWIEEVEHVAAQAGQQLHTSEILIITTHKPGFGLIDLKKQSSKEGYSEDALAKRIADGLGNIFRKIMQDNDLSKTACFSSGGDVTASICAFARANGIELKDEVLPLAAYGQLAGGYFHGLPVITKGGMIGDDTAMYKSLKFLQTTLMERGGNNHDTKSSNCYTNG</sequence>
<evidence type="ECO:0000313" key="9">
    <source>
        <dbReference type="EMBL" id="MFD2706788.1"/>
    </source>
</evidence>